<accession>A0A0N5A717</accession>
<name>A0A0N5A717_PARTI</name>
<feature type="region of interest" description="Disordered" evidence="1">
    <location>
        <begin position="1"/>
        <end position="66"/>
    </location>
</feature>
<dbReference type="Proteomes" id="UP000038045">
    <property type="component" value="Unplaced"/>
</dbReference>
<protein>
    <submittedName>
        <fullName evidence="3">Integral membrane protein</fullName>
    </submittedName>
</protein>
<keyword evidence="2" id="KW-1185">Reference proteome</keyword>
<feature type="compositionally biased region" description="Gly residues" evidence="1">
    <location>
        <begin position="104"/>
        <end position="120"/>
    </location>
</feature>
<evidence type="ECO:0000256" key="1">
    <source>
        <dbReference type="SAM" id="MobiDB-lite"/>
    </source>
</evidence>
<sequence length="359" mass="37356">MVHDRRPSRRSAGSGLGSAADARPVGRGTPQGARGRRRLHRAAAGVEAARKQARAGGGAEGACRGYLPADRRSLGELAAPGHARGAGRIRVRPVRHWRRLPDGAGAGVSGHSADGGGGQPGQPRRRVLDLGRDPLFRHGRGRLPYRRHHGRGRRLGRARGRRSGGVAVLSAVPRLYRRHDAVREPDADPAPRPGRDAAAQGASSPDVAVRPAVQDAFPALGPVHQRHSAVRPGRVRGRPVGHHGGGGRLHPGAGHALCAAHEGQRGGRHQPVPDHHHHSHHHCASGRAQPDGGHRPVDHPAAGRGGGGPIRRQAVGPVPRRRDAGGPGPDRPSGRHPDGAGVVRAAQRPVPAGARGGGL</sequence>
<feature type="compositionally biased region" description="Basic residues" evidence="1">
    <location>
        <begin position="224"/>
        <end position="241"/>
    </location>
</feature>
<proteinExistence type="predicted"/>
<feature type="compositionally biased region" description="Basic residues" evidence="1">
    <location>
        <begin position="137"/>
        <end position="162"/>
    </location>
</feature>
<evidence type="ECO:0000313" key="3">
    <source>
        <dbReference type="WBParaSite" id="PTRK_0001780300.1"/>
    </source>
</evidence>
<dbReference type="AlphaFoldDB" id="A0A0N5A717"/>
<organism evidence="2 3">
    <name type="scientific">Parastrongyloides trichosuri</name>
    <name type="common">Possum-specific nematode worm</name>
    <dbReference type="NCBI Taxonomy" id="131310"/>
    <lineage>
        <taxon>Eukaryota</taxon>
        <taxon>Metazoa</taxon>
        <taxon>Ecdysozoa</taxon>
        <taxon>Nematoda</taxon>
        <taxon>Chromadorea</taxon>
        <taxon>Rhabditida</taxon>
        <taxon>Tylenchina</taxon>
        <taxon>Panagrolaimomorpha</taxon>
        <taxon>Strongyloidoidea</taxon>
        <taxon>Strongyloididae</taxon>
        <taxon>Parastrongyloides</taxon>
    </lineage>
</organism>
<feature type="region of interest" description="Disordered" evidence="1">
    <location>
        <begin position="103"/>
        <end position="359"/>
    </location>
</feature>
<feature type="compositionally biased region" description="Basic and acidic residues" evidence="1">
    <location>
        <begin position="126"/>
        <end position="136"/>
    </location>
</feature>
<feature type="compositionally biased region" description="Low complexity" evidence="1">
    <location>
        <begin position="10"/>
        <end position="23"/>
    </location>
</feature>
<feature type="compositionally biased region" description="Basic residues" evidence="1">
    <location>
        <begin position="275"/>
        <end position="284"/>
    </location>
</feature>
<dbReference type="WBParaSite" id="PTRK_0001780300.1">
    <property type="protein sequence ID" value="PTRK_0001780300.1"/>
    <property type="gene ID" value="PTRK_0001780300"/>
</dbReference>
<reference evidence="3" key="1">
    <citation type="submission" date="2017-02" db="UniProtKB">
        <authorList>
            <consortium name="WormBaseParasite"/>
        </authorList>
    </citation>
    <scope>IDENTIFICATION</scope>
</reference>
<evidence type="ECO:0000313" key="2">
    <source>
        <dbReference type="Proteomes" id="UP000038045"/>
    </source>
</evidence>